<name>A0A2Z6NRF7_TRISU</name>
<dbReference type="EMBL" id="DF973548">
    <property type="protein sequence ID" value="GAU34179.1"/>
    <property type="molecule type" value="Genomic_DNA"/>
</dbReference>
<dbReference type="OrthoDB" id="1434514at2759"/>
<dbReference type="AlphaFoldDB" id="A0A2Z6NRF7"/>
<proteinExistence type="predicted"/>
<evidence type="ECO:0000259" key="1">
    <source>
        <dbReference type="PROSITE" id="PS50878"/>
    </source>
</evidence>
<gene>
    <name evidence="2" type="ORF">TSUD_162800</name>
</gene>
<feature type="domain" description="Reverse transcriptase" evidence="1">
    <location>
        <begin position="4"/>
        <end position="282"/>
    </location>
</feature>
<dbReference type="Pfam" id="PF00078">
    <property type="entry name" value="RVT_1"/>
    <property type="match status" value="1"/>
</dbReference>
<evidence type="ECO:0000313" key="3">
    <source>
        <dbReference type="Proteomes" id="UP000242715"/>
    </source>
</evidence>
<dbReference type="PANTHER" id="PTHR33116">
    <property type="entry name" value="REVERSE TRANSCRIPTASE ZINC-BINDING DOMAIN-CONTAINING PROTEIN-RELATED-RELATED"/>
    <property type="match status" value="1"/>
</dbReference>
<dbReference type="SUPFAM" id="SSF56672">
    <property type="entry name" value="DNA/RNA polymerases"/>
    <property type="match status" value="1"/>
</dbReference>
<sequence length="757" mass="86588">MFDQFHGIGSLPKCLLAYFVTLIPKVNLPFELGDFRPISLLGCLYKLIAKVLTNRLANVMNSLIAGNQSAFIKGRNLVDGVVVVNEVVDLAKRSGKECLIFKVDFEKAYDSVDWSFLEYMLKRFGFCEVWIGWMKACIFGGNLSVLVNGCPMGEINIQRGLKQGDPLAPFLFLLVAEGFGGAMRRAVEINLFKGFNISRDGPSISHLQYADDTLCIGEASIENLWTMKAILRGFELASGLRVNFWKSCLIGVNVRDDFMELACTFLNCIQGFVPFKYLGLPVGANPRRLSTWEPLVASLRKKLNSWGHKHVSIEGRLVLINSVLNSIPIFYLSFMKMPVQVLKKVIRIQREFLWGGVNGGRNLSWIKRRVVCQGKKNGGLGIRDLKAVNLSLLMKWRWRLLNSEDTGLWKEVLVAKYGGHILHNVVWSLGSPPYRASLWWKDINDLQACVNSKNWVAEMVTRFLGNGSRTRFWSDNWIGDVLLCSKFPRLFSLSLQKEATVSEMMVVEGETKSWNFLWRRSLFLWEEERVSQLLSLLENVSLSLEEDKWHWALDPDGCFSVKSAYDSLLENLDTSPNLSPYEAKIFSNIWDSPAPLKVVVFSWRLLHDRVPTKENLIVRGVLPRESSGSCVWCGDIRESSAHLFLHCKVALVVWYEIFRWLGVVIVIPPNLFTLFDYFSDSARSKKSKKGFLLVWHSVIWTIWKARNNQIFNNVTSDPFELVESAKVLSWRWSADRLHISPCLFYEWLWDPGICFNR</sequence>
<dbReference type="Pfam" id="PF13966">
    <property type="entry name" value="zf-RVT"/>
    <property type="match status" value="1"/>
</dbReference>
<dbReference type="CDD" id="cd01650">
    <property type="entry name" value="RT_nLTR_like"/>
    <property type="match status" value="1"/>
</dbReference>
<dbReference type="PROSITE" id="PS50878">
    <property type="entry name" value="RT_POL"/>
    <property type="match status" value="1"/>
</dbReference>
<organism evidence="2 3">
    <name type="scientific">Trifolium subterraneum</name>
    <name type="common">Subterranean clover</name>
    <dbReference type="NCBI Taxonomy" id="3900"/>
    <lineage>
        <taxon>Eukaryota</taxon>
        <taxon>Viridiplantae</taxon>
        <taxon>Streptophyta</taxon>
        <taxon>Embryophyta</taxon>
        <taxon>Tracheophyta</taxon>
        <taxon>Spermatophyta</taxon>
        <taxon>Magnoliopsida</taxon>
        <taxon>eudicotyledons</taxon>
        <taxon>Gunneridae</taxon>
        <taxon>Pentapetalae</taxon>
        <taxon>rosids</taxon>
        <taxon>fabids</taxon>
        <taxon>Fabales</taxon>
        <taxon>Fabaceae</taxon>
        <taxon>Papilionoideae</taxon>
        <taxon>50 kb inversion clade</taxon>
        <taxon>NPAAA clade</taxon>
        <taxon>Hologalegina</taxon>
        <taxon>IRL clade</taxon>
        <taxon>Trifolieae</taxon>
        <taxon>Trifolium</taxon>
    </lineage>
</organism>
<evidence type="ECO:0000313" key="2">
    <source>
        <dbReference type="EMBL" id="GAU34179.1"/>
    </source>
</evidence>
<dbReference type="PANTHER" id="PTHR33116:SF78">
    <property type="entry name" value="OS12G0587133 PROTEIN"/>
    <property type="match status" value="1"/>
</dbReference>
<accession>A0A2Z6NRF7</accession>
<dbReference type="InterPro" id="IPR000477">
    <property type="entry name" value="RT_dom"/>
</dbReference>
<dbReference type="Proteomes" id="UP000242715">
    <property type="component" value="Unassembled WGS sequence"/>
</dbReference>
<keyword evidence="3" id="KW-1185">Reference proteome</keyword>
<protein>
    <recommendedName>
        <fullName evidence="1">Reverse transcriptase domain-containing protein</fullName>
    </recommendedName>
</protein>
<reference evidence="3" key="1">
    <citation type="journal article" date="2017" name="Front. Plant Sci.">
        <title>Climate Clever Clovers: New Paradigm to Reduce the Environmental Footprint of Ruminants by Breeding Low Methanogenic Forages Utilizing Haplotype Variation.</title>
        <authorList>
            <person name="Kaur P."/>
            <person name="Appels R."/>
            <person name="Bayer P.E."/>
            <person name="Keeble-Gagnere G."/>
            <person name="Wang J."/>
            <person name="Hirakawa H."/>
            <person name="Shirasawa K."/>
            <person name="Vercoe P."/>
            <person name="Stefanova K."/>
            <person name="Durmic Z."/>
            <person name="Nichols P."/>
            <person name="Revell C."/>
            <person name="Isobe S.N."/>
            <person name="Edwards D."/>
            <person name="Erskine W."/>
        </authorList>
    </citation>
    <scope>NUCLEOTIDE SEQUENCE [LARGE SCALE GENOMIC DNA]</scope>
    <source>
        <strain evidence="3">cv. Daliak</strain>
    </source>
</reference>
<dbReference type="InterPro" id="IPR026960">
    <property type="entry name" value="RVT-Znf"/>
</dbReference>
<dbReference type="InterPro" id="IPR043502">
    <property type="entry name" value="DNA/RNA_pol_sf"/>
</dbReference>